<reference evidence="1 2" key="1">
    <citation type="submission" date="2017-12" db="EMBL/GenBank/DDBJ databases">
        <title>Genome sequence of the active heterotrophic nitrifier-denitrifier, Cupriavidus pauculus UM1.</title>
        <authorList>
            <person name="Putonti C."/>
            <person name="Castignetti D."/>
        </authorList>
    </citation>
    <scope>NUCLEOTIDE SEQUENCE [LARGE SCALE GENOMIC DNA]</scope>
    <source>
        <strain evidence="1 2">UM1</strain>
    </source>
</reference>
<proteinExistence type="predicted"/>
<evidence type="ECO:0000313" key="1">
    <source>
        <dbReference type="EMBL" id="PLP98886.1"/>
    </source>
</evidence>
<dbReference type="Proteomes" id="UP000234341">
    <property type="component" value="Unassembled WGS sequence"/>
</dbReference>
<dbReference type="EMBL" id="PJRP01000009">
    <property type="protein sequence ID" value="PLP98886.1"/>
    <property type="molecule type" value="Genomic_DNA"/>
</dbReference>
<dbReference type="RefSeq" id="WP_101683035.1">
    <property type="nucleotide sequence ID" value="NZ_PJRP01000009.1"/>
</dbReference>
<organism evidence="1 2">
    <name type="scientific">Cupriavidus pauculus</name>
    <dbReference type="NCBI Taxonomy" id="82633"/>
    <lineage>
        <taxon>Bacteria</taxon>
        <taxon>Pseudomonadati</taxon>
        <taxon>Pseudomonadota</taxon>
        <taxon>Betaproteobacteria</taxon>
        <taxon>Burkholderiales</taxon>
        <taxon>Burkholderiaceae</taxon>
        <taxon>Cupriavidus</taxon>
    </lineage>
</organism>
<sequence>MHEQHYWLIGERTEAILMDGHVFPKGALIEFSNTFDRRPAVDSHPSEIVRAGEFLTIDLKRGQSRRTIGYPVLFCVKAGSESEGNLMAAAIAQKPGDEALLYVKHADGSVYEFSVGRFVIHPVERDVSANFREVRQVRAAVYESLRGPRDSEGERVFTNDADPVRHDALWADFQPEPVQAATI</sequence>
<name>A0A2N5C9J4_9BURK</name>
<comment type="caution">
    <text evidence="1">The sequence shown here is derived from an EMBL/GenBank/DDBJ whole genome shotgun (WGS) entry which is preliminary data.</text>
</comment>
<evidence type="ECO:0000313" key="2">
    <source>
        <dbReference type="Proteomes" id="UP000234341"/>
    </source>
</evidence>
<gene>
    <name evidence="1" type="ORF">CYJ10_19045</name>
</gene>
<dbReference type="AlphaFoldDB" id="A0A2N5C9J4"/>
<protein>
    <submittedName>
        <fullName evidence="1">Uncharacterized protein</fullName>
    </submittedName>
</protein>
<accession>A0A2N5C9J4</accession>